<organism evidence="9 10">
    <name type="scientific">Methylobacterium planeticum</name>
    <dbReference type="NCBI Taxonomy" id="2615211"/>
    <lineage>
        <taxon>Bacteria</taxon>
        <taxon>Pseudomonadati</taxon>
        <taxon>Pseudomonadota</taxon>
        <taxon>Alphaproteobacteria</taxon>
        <taxon>Hyphomicrobiales</taxon>
        <taxon>Methylobacteriaceae</taxon>
        <taxon>Methylobacterium</taxon>
    </lineage>
</organism>
<dbReference type="InterPro" id="IPR001610">
    <property type="entry name" value="PAC"/>
</dbReference>
<name>A0A6N6MWS2_9HYPH</name>
<dbReference type="GO" id="GO:0004673">
    <property type="term" value="F:protein histidine kinase activity"/>
    <property type="evidence" value="ECO:0007669"/>
    <property type="project" value="UniProtKB-EC"/>
</dbReference>
<evidence type="ECO:0000256" key="5">
    <source>
        <dbReference type="ARBA" id="ARBA00022777"/>
    </source>
</evidence>
<dbReference type="InterPro" id="IPR035965">
    <property type="entry name" value="PAS-like_dom_sf"/>
</dbReference>
<dbReference type="CDD" id="cd00093">
    <property type="entry name" value="HTH_XRE"/>
    <property type="match status" value="1"/>
</dbReference>
<evidence type="ECO:0000256" key="3">
    <source>
        <dbReference type="ARBA" id="ARBA00022553"/>
    </source>
</evidence>
<evidence type="ECO:0000313" key="10">
    <source>
        <dbReference type="Proteomes" id="UP000441523"/>
    </source>
</evidence>
<dbReference type="PROSITE" id="PS50943">
    <property type="entry name" value="HTH_CROC1"/>
    <property type="match status" value="1"/>
</dbReference>
<dbReference type="PANTHER" id="PTHR43304">
    <property type="entry name" value="PHYTOCHROME-LIKE PROTEIN CPH1"/>
    <property type="match status" value="1"/>
</dbReference>
<dbReference type="InterPro" id="IPR001387">
    <property type="entry name" value="Cro/C1-type_HTH"/>
</dbReference>
<dbReference type="Pfam" id="PF08447">
    <property type="entry name" value="PAS_3"/>
    <property type="match status" value="1"/>
</dbReference>
<dbReference type="PROSITE" id="PS50112">
    <property type="entry name" value="PAS"/>
    <property type="match status" value="1"/>
</dbReference>
<dbReference type="Gene3D" id="2.10.70.100">
    <property type="match status" value="1"/>
</dbReference>
<sequence length="396" mass="44340">MARDPRIDPRLAGGTRRLRIRTWKRAFFSSTRPAERGGREEMPVDVTMRDDGPNGVSLNRSGLAFSSREFLRLIEDQGLTGNWGWTFDTNVQVWSAGLFRLLGLQASDMLPSYDLLLGLVHPEDKPELETTAEIMQGGILRDHVFRVIRPDGSIRVLSSRGEVYFTSEGRPRAAAGTFLDVTERERLATISAFEKQRQRVLAQTARIFTCSNRVVPFVEYPPEFVDLAGLQRQDLLDNWLAHVAREEWAFWQDESLRLLATGKPFIEIPTLNLVGNERARFRYTMVPVYEADASIGCWSAVISPVETPFATFGGELRQGLEQSVQGRHLRAARGLLGWSMMDLARASGLSFSTVRRLEDDGEATASRSRHLAVAALRTAGIQFSLLDSSTIAVGQR</sequence>
<accession>A0A6N6MWS2</accession>
<dbReference type="Proteomes" id="UP000441523">
    <property type="component" value="Unassembled WGS sequence"/>
</dbReference>
<comment type="catalytic activity">
    <reaction evidence="1">
        <text>ATP + protein L-histidine = ADP + protein N-phospho-L-histidine.</text>
        <dbReference type="EC" id="2.7.13.3"/>
    </reaction>
</comment>
<dbReference type="SUPFAM" id="SSF47413">
    <property type="entry name" value="lambda repressor-like DNA-binding domains"/>
    <property type="match status" value="1"/>
</dbReference>
<dbReference type="PANTHER" id="PTHR43304:SF1">
    <property type="entry name" value="PAC DOMAIN-CONTAINING PROTEIN"/>
    <property type="match status" value="1"/>
</dbReference>
<keyword evidence="4" id="KW-0808">Transferase</keyword>
<feature type="domain" description="PAS" evidence="7">
    <location>
        <begin position="66"/>
        <end position="142"/>
    </location>
</feature>
<evidence type="ECO:0000256" key="6">
    <source>
        <dbReference type="SAM" id="MobiDB-lite"/>
    </source>
</evidence>
<protein>
    <recommendedName>
        <fullName evidence="2">histidine kinase</fullName>
        <ecNumber evidence="2">2.7.13.3</ecNumber>
    </recommendedName>
</protein>
<dbReference type="InterPro" id="IPR000014">
    <property type="entry name" value="PAS"/>
</dbReference>
<proteinExistence type="predicted"/>
<dbReference type="SUPFAM" id="SSF55785">
    <property type="entry name" value="PYP-like sensor domain (PAS domain)"/>
    <property type="match status" value="1"/>
</dbReference>
<dbReference type="GO" id="GO:0003677">
    <property type="term" value="F:DNA binding"/>
    <property type="evidence" value="ECO:0007669"/>
    <property type="project" value="InterPro"/>
</dbReference>
<keyword evidence="3" id="KW-0597">Phosphoprotein</keyword>
<dbReference type="Gene3D" id="1.10.260.40">
    <property type="entry name" value="lambda repressor-like DNA-binding domains"/>
    <property type="match status" value="1"/>
</dbReference>
<keyword evidence="5" id="KW-0418">Kinase</keyword>
<evidence type="ECO:0000259" key="8">
    <source>
        <dbReference type="PROSITE" id="PS50943"/>
    </source>
</evidence>
<evidence type="ECO:0000256" key="4">
    <source>
        <dbReference type="ARBA" id="ARBA00022679"/>
    </source>
</evidence>
<evidence type="ECO:0000313" key="9">
    <source>
        <dbReference type="EMBL" id="KAB1075146.1"/>
    </source>
</evidence>
<feature type="compositionally biased region" description="Basic and acidic residues" evidence="6">
    <location>
        <begin position="33"/>
        <end position="52"/>
    </location>
</feature>
<gene>
    <name evidence="9" type="ORF">F6X51_04465</name>
</gene>
<dbReference type="InterPro" id="IPR013655">
    <property type="entry name" value="PAS_fold_3"/>
</dbReference>
<dbReference type="AlphaFoldDB" id="A0A6N6MWS2"/>
<dbReference type="EC" id="2.7.13.3" evidence="2"/>
<dbReference type="InterPro" id="IPR010982">
    <property type="entry name" value="Lambda_DNA-bd_dom_sf"/>
</dbReference>
<comment type="caution">
    <text evidence="9">The sequence shown here is derived from an EMBL/GenBank/DDBJ whole genome shotgun (WGS) entry which is preliminary data.</text>
</comment>
<feature type="domain" description="HTH cro/C1-type" evidence="8">
    <location>
        <begin position="329"/>
        <end position="358"/>
    </location>
</feature>
<dbReference type="InterPro" id="IPR052162">
    <property type="entry name" value="Sensor_kinase/Photoreceptor"/>
</dbReference>
<dbReference type="SMART" id="SM00086">
    <property type="entry name" value="PAC"/>
    <property type="match status" value="1"/>
</dbReference>
<dbReference type="EMBL" id="VZZJ01000003">
    <property type="protein sequence ID" value="KAB1075146.1"/>
    <property type="molecule type" value="Genomic_DNA"/>
</dbReference>
<reference evidence="9 10" key="1">
    <citation type="submission" date="2019-09" db="EMBL/GenBank/DDBJ databases">
        <title>YIM 132548 draft genome.</title>
        <authorList>
            <person name="Jiang L."/>
        </authorList>
    </citation>
    <scope>NUCLEOTIDE SEQUENCE [LARGE SCALE GENOMIC DNA]</scope>
    <source>
        <strain evidence="9 10">YIM 132548</strain>
    </source>
</reference>
<evidence type="ECO:0000256" key="1">
    <source>
        <dbReference type="ARBA" id="ARBA00000085"/>
    </source>
</evidence>
<feature type="region of interest" description="Disordered" evidence="6">
    <location>
        <begin position="31"/>
        <end position="53"/>
    </location>
</feature>
<evidence type="ECO:0000256" key="2">
    <source>
        <dbReference type="ARBA" id="ARBA00012438"/>
    </source>
</evidence>
<evidence type="ECO:0000259" key="7">
    <source>
        <dbReference type="PROSITE" id="PS50112"/>
    </source>
</evidence>
<keyword evidence="10" id="KW-1185">Reference proteome</keyword>
<dbReference type="Gene3D" id="3.30.450.20">
    <property type="entry name" value="PAS domain"/>
    <property type="match status" value="1"/>
</dbReference>